<dbReference type="GO" id="GO:0016020">
    <property type="term" value="C:membrane"/>
    <property type="evidence" value="ECO:0007669"/>
    <property type="project" value="UniProtKB-SubCell"/>
</dbReference>
<dbReference type="PANTHER" id="PTHR42751">
    <property type="entry name" value="SODIUM/HYDROGEN EXCHANGER FAMILY/TRKA DOMAIN PROTEIN"/>
    <property type="match status" value="1"/>
</dbReference>
<keyword evidence="5 7" id="KW-1133">Transmembrane helix</keyword>
<accession>A0A0G1LGA0</accession>
<proteinExistence type="inferred from homology"/>
<dbReference type="InterPro" id="IPR038770">
    <property type="entry name" value="Na+/solute_symporter_sf"/>
</dbReference>
<feature type="transmembrane region" description="Helical" evidence="7">
    <location>
        <begin position="112"/>
        <end position="135"/>
    </location>
</feature>
<dbReference type="EMBL" id="LCJA01000020">
    <property type="protein sequence ID" value="KKT67702.1"/>
    <property type="molecule type" value="Genomic_DNA"/>
</dbReference>
<comment type="similarity">
    <text evidence="2">Belongs to the monovalent cation:proton antiporter 2 (CPA2) transporter (TC 2.A.37) family.</text>
</comment>
<feature type="transmembrane region" description="Helical" evidence="7">
    <location>
        <begin position="6"/>
        <end position="25"/>
    </location>
</feature>
<dbReference type="Proteomes" id="UP000034604">
    <property type="component" value="Unassembled WGS sequence"/>
</dbReference>
<keyword evidence="6 7" id="KW-0472">Membrane</keyword>
<evidence type="ECO:0000256" key="2">
    <source>
        <dbReference type="ARBA" id="ARBA00005551"/>
    </source>
</evidence>
<evidence type="ECO:0000256" key="6">
    <source>
        <dbReference type="ARBA" id="ARBA00023136"/>
    </source>
</evidence>
<keyword evidence="4 7" id="KW-0812">Transmembrane</keyword>
<dbReference type="AlphaFoldDB" id="A0A0G1LGA0"/>
<dbReference type="Gene3D" id="1.20.1530.20">
    <property type="match status" value="1"/>
</dbReference>
<evidence type="ECO:0000256" key="5">
    <source>
        <dbReference type="ARBA" id="ARBA00022989"/>
    </source>
</evidence>
<feature type="transmembrane region" description="Helical" evidence="7">
    <location>
        <begin position="53"/>
        <end position="73"/>
    </location>
</feature>
<name>A0A0G1LGA0_9BACT</name>
<feature type="domain" description="Cation/H+ exchanger transmembrane" evidence="8">
    <location>
        <begin position="13"/>
        <end position="191"/>
    </location>
</feature>
<dbReference type="InterPro" id="IPR006153">
    <property type="entry name" value="Cation/H_exchanger_TM"/>
</dbReference>
<dbReference type="GO" id="GO:0015297">
    <property type="term" value="F:antiporter activity"/>
    <property type="evidence" value="ECO:0007669"/>
    <property type="project" value="InterPro"/>
</dbReference>
<protein>
    <submittedName>
        <fullName evidence="9">Sodium/hydrogen exchanger</fullName>
    </submittedName>
</protein>
<keyword evidence="3" id="KW-0813">Transport</keyword>
<evidence type="ECO:0000313" key="9">
    <source>
        <dbReference type="EMBL" id="KKT67702.1"/>
    </source>
</evidence>
<evidence type="ECO:0000259" key="8">
    <source>
        <dbReference type="Pfam" id="PF00999"/>
    </source>
</evidence>
<feature type="transmembrane region" description="Helical" evidence="7">
    <location>
        <begin position="147"/>
        <end position="166"/>
    </location>
</feature>
<gene>
    <name evidence="9" type="ORF">UW62_C0020G0006</name>
</gene>
<dbReference type="GO" id="GO:1902600">
    <property type="term" value="P:proton transmembrane transport"/>
    <property type="evidence" value="ECO:0007669"/>
    <property type="project" value="InterPro"/>
</dbReference>
<evidence type="ECO:0000313" key="10">
    <source>
        <dbReference type="Proteomes" id="UP000034604"/>
    </source>
</evidence>
<reference evidence="9 10" key="1">
    <citation type="journal article" date="2015" name="Nature">
        <title>rRNA introns, odd ribosomes, and small enigmatic genomes across a large radiation of phyla.</title>
        <authorList>
            <person name="Brown C.T."/>
            <person name="Hug L.A."/>
            <person name="Thomas B.C."/>
            <person name="Sharon I."/>
            <person name="Castelle C.J."/>
            <person name="Singh A."/>
            <person name="Wilkins M.J."/>
            <person name="Williams K.H."/>
            <person name="Banfield J.F."/>
        </authorList>
    </citation>
    <scope>NUCLEOTIDE SEQUENCE [LARGE SCALE GENOMIC DNA]</scope>
</reference>
<evidence type="ECO:0000256" key="7">
    <source>
        <dbReference type="SAM" id="Phobius"/>
    </source>
</evidence>
<dbReference type="Pfam" id="PF00999">
    <property type="entry name" value="Na_H_Exchanger"/>
    <property type="match status" value="1"/>
</dbReference>
<feature type="transmembrane region" description="Helical" evidence="7">
    <location>
        <begin position="85"/>
        <end position="106"/>
    </location>
</feature>
<dbReference type="PANTHER" id="PTHR42751:SF3">
    <property type="entry name" value="SODIUM_GLUTAMATE SYMPORTER"/>
    <property type="match status" value="1"/>
</dbReference>
<feature type="transmembrane region" description="Helical" evidence="7">
    <location>
        <begin position="172"/>
        <end position="191"/>
    </location>
</feature>
<organism evidence="9 10">
    <name type="scientific">Candidatus Collierbacteria bacterium GW2011_GWB1_44_35</name>
    <dbReference type="NCBI Taxonomy" id="1618383"/>
    <lineage>
        <taxon>Bacteria</taxon>
        <taxon>Candidatus Collieribacteriota</taxon>
    </lineage>
</organism>
<sequence length="227" mass="24642">MEEILGGQLAVFVLAVICGVLFRYIGLPSLVGQVGAGLLVGASGLLGSRDVEVLRMMGDLGITLLLFLVGLEMNWKELHKVGKNAVLIFLGQTVLTILLFVGLSLAGLRLDVLRAILLAIALTFSSTIVVVKMLSEKKNLNSFSGKLSLAILLLQDMLAIFLLAVLPSFSEGIHMSVLWWLGIKLIALFVVRGSAYGRKSVWSFGRSSQLPCRFKSFNYLGTFPDNK</sequence>
<evidence type="ECO:0000256" key="4">
    <source>
        <dbReference type="ARBA" id="ARBA00022692"/>
    </source>
</evidence>
<evidence type="ECO:0000256" key="3">
    <source>
        <dbReference type="ARBA" id="ARBA00022448"/>
    </source>
</evidence>
<comment type="caution">
    <text evidence="9">The sequence shown here is derived from an EMBL/GenBank/DDBJ whole genome shotgun (WGS) entry which is preliminary data.</text>
</comment>
<comment type="subcellular location">
    <subcellularLocation>
        <location evidence="1">Membrane</location>
        <topology evidence="1">Multi-pass membrane protein</topology>
    </subcellularLocation>
</comment>
<evidence type="ECO:0000256" key="1">
    <source>
        <dbReference type="ARBA" id="ARBA00004141"/>
    </source>
</evidence>